<feature type="transmembrane region" description="Helical" evidence="5">
    <location>
        <begin position="20"/>
        <end position="41"/>
    </location>
</feature>
<feature type="transmembrane region" description="Helical" evidence="5">
    <location>
        <begin position="96"/>
        <end position="117"/>
    </location>
</feature>
<dbReference type="SUPFAM" id="SSF81321">
    <property type="entry name" value="Family A G protein-coupled receptor-like"/>
    <property type="match status" value="1"/>
</dbReference>
<evidence type="ECO:0000256" key="2">
    <source>
        <dbReference type="ARBA" id="ARBA00022692"/>
    </source>
</evidence>
<protein>
    <recommendedName>
        <fullName evidence="6">G-protein coupled receptors family 1 profile domain-containing protein</fullName>
    </recommendedName>
</protein>
<keyword evidence="4 5" id="KW-0472">Membrane</keyword>
<sequence>MSQGVTMIAIFDDVKYYGEGWTLSFIVFFGLCANVFAIFVIRDSELNLIQNFSRLLQFQAACDMGYLITNVPAFVFTGFGFSFAANEVSYFKYSRIMIPLLHIFLTGSSYTTVALAVERLGAMKIPNNQSRRGQLGQYPLIGVLSLIICVSVGYNVPRFFDTEIAFHKETTLKRINNTGNPVVDHDVFQVDVPHLDHSQLFPLSYFIYYKQVGAFILTSLTPFMALTVLNVLISRKLEIFRRVSIRLGREQRKTVRATASLMAIVFLFLACHSVKLVVNGYQVIQVLSVGEQVHTWHAWLEHSTTISHLLLAINSSINLLLYCACDRHFWVIAQKRVKLLFVWPITLRREFASFECVFTRNLEIQENYIGSKETMQTMVTEL</sequence>
<comment type="subcellular location">
    <subcellularLocation>
        <location evidence="1">Membrane</location>
    </subcellularLocation>
</comment>
<evidence type="ECO:0000256" key="5">
    <source>
        <dbReference type="SAM" id="Phobius"/>
    </source>
</evidence>
<evidence type="ECO:0000313" key="7">
    <source>
        <dbReference type="EMBL" id="TRY67551.1"/>
    </source>
</evidence>
<evidence type="ECO:0000313" key="8">
    <source>
        <dbReference type="Proteomes" id="UP000318571"/>
    </source>
</evidence>
<dbReference type="PANTHER" id="PTHR46641:SF2">
    <property type="entry name" value="FMRFAMIDE RECEPTOR"/>
    <property type="match status" value="1"/>
</dbReference>
<keyword evidence="3 5" id="KW-1133">Transmembrane helix</keyword>
<keyword evidence="8" id="KW-1185">Reference proteome</keyword>
<accession>A0A553NQ26</accession>
<keyword evidence="2 5" id="KW-0812">Transmembrane</keyword>
<dbReference type="STRING" id="6832.A0A553NQ26"/>
<evidence type="ECO:0000256" key="4">
    <source>
        <dbReference type="ARBA" id="ARBA00023136"/>
    </source>
</evidence>
<evidence type="ECO:0000256" key="3">
    <source>
        <dbReference type="ARBA" id="ARBA00022989"/>
    </source>
</evidence>
<organism evidence="7 8">
    <name type="scientific">Tigriopus californicus</name>
    <name type="common">Marine copepod</name>
    <dbReference type="NCBI Taxonomy" id="6832"/>
    <lineage>
        <taxon>Eukaryota</taxon>
        <taxon>Metazoa</taxon>
        <taxon>Ecdysozoa</taxon>
        <taxon>Arthropoda</taxon>
        <taxon>Crustacea</taxon>
        <taxon>Multicrustacea</taxon>
        <taxon>Hexanauplia</taxon>
        <taxon>Copepoda</taxon>
        <taxon>Harpacticoida</taxon>
        <taxon>Harpacticidae</taxon>
        <taxon>Tigriopus</taxon>
    </lineage>
</organism>
<proteinExistence type="predicted"/>
<name>A0A553NQ26_TIGCA</name>
<dbReference type="AlphaFoldDB" id="A0A553NQ26"/>
<dbReference type="PANTHER" id="PTHR46641">
    <property type="entry name" value="FMRFAMIDE RECEPTOR-RELATED"/>
    <property type="match status" value="1"/>
</dbReference>
<reference evidence="7 8" key="1">
    <citation type="journal article" date="2018" name="Nat. Ecol. Evol.">
        <title>Genomic signatures of mitonuclear coevolution across populations of Tigriopus californicus.</title>
        <authorList>
            <person name="Barreto F.S."/>
            <person name="Watson E.T."/>
            <person name="Lima T.G."/>
            <person name="Willett C.S."/>
            <person name="Edmands S."/>
            <person name="Li W."/>
            <person name="Burton R.S."/>
        </authorList>
    </citation>
    <scope>NUCLEOTIDE SEQUENCE [LARGE SCALE GENOMIC DNA]</scope>
    <source>
        <strain evidence="7 8">San Diego</strain>
    </source>
</reference>
<feature type="domain" description="G-protein coupled receptors family 1 profile" evidence="6">
    <location>
        <begin position="33"/>
        <end position="322"/>
    </location>
</feature>
<comment type="caution">
    <text evidence="7">The sequence shown here is derived from an EMBL/GenBank/DDBJ whole genome shotgun (WGS) entry which is preliminary data.</text>
</comment>
<dbReference type="PROSITE" id="PS50262">
    <property type="entry name" value="G_PROTEIN_RECEP_F1_2"/>
    <property type="match status" value="1"/>
</dbReference>
<feature type="transmembrane region" description="Helical" evidence="5">
    <location>
        <begin position="62"/>
        <end position="84"/>
    </location>
</feature>
<feature type="transmembrane region" description="Helical" evidence="5">
    <location>
        <begin position="212"/>
        <end position="233"/>
    </location>
</feature>
<dbReference type="Gene3D" id="1.20.1070.10">
    <property type="entry name" value="Rhodopsin 7-helix transmembrane proteins"/>
    <property type="match status" value="1"/>
</dbReference>
<dbReference type="EMBL" id="VCGU01000011">
    <property type="protein sequence ID" value="TRY67551.1"/>
    <property type="molecule type" value="Genomic_DNA"/>
</dbReference>
<dbReference type="InterPro" id="IPR017452">
    <property type="entry name" value="GPCR_Rhodpsn_7TM"/>
</dbReference>
<gene>
    <name evidence="7" type="ORF">TCAL_03475</name>
</gene>
<dbReference type="InterPro" id="IPR052954">
    <property type="entry name" value="GPCR-Ligand_Int"/>
</dbReference>
<dbReference type="GO" id="GO:0016020">
    <property type="term" value="C:membrane"/>
    <property type="evidence" value="ECO:0007669"/>
    <property type="project" value="UniProtKB-SubCell"/>
</dbReference>
<evidence type="ECO:0000259" key="6">
    <source>
        <dbReference type="PROSITE" id="PS50262"/>
    </source>
</evidence>
<feature type="transmembrane region" description="Helical" evidence="5">
    <location>
        <begin position="254"/>
        <end position="278"/>
    </location>
</feature>
<dbReference type="Proteomes" id="UP000318571">
    <property type="component" value="Chromosome 4"/>
</dbReference>
<evidence type="ECO:0000256" key="1">
    <source>
        <dbReference type="ARBA" id="ARBA00004370"/>
    </source>
</evidence>
<feature type="transmembrane region" description="Helical" evidence="5">
    <location>
        <begin position="138"/>
        <end position="156"/>
    </location>
</feature>